<gene>
    <name evidence="2" type="ORF">CA834_10195</name>
</gene>
<feature type="transmembrane region" description="Helical" evidence="1">
    <location>
        <begin position="26"/>
        <end position="44"/>
    </location>
</feature>
<keyword evidence="1" id="KW-1133">Transmembrane helix</keyword>
<evidence type="ECO:0000313" key="2">
    <source>
        <dbReference type="EMBL" id="OZV68012.1"/>
    </source>
</evidence>
<proteinExistence type="predicted"/>
<protein>
    <submittedName>
        <fullName evidence="2">Uncharacterized protein</fullName>
    </submittedName>
</protein>
<feature type="transmembrane region" description="Helical" evidence="1">
    <location>
        <begin position="152"/>
        <end position="172"/>
    </location>
</feature>
<name>A0A265US04_9FLAO</name>
<accession>A0A265US04</accession>
<keyword evidence="1" id="KW-0812">Transmembrane</keyword>
<sequence length="185" mass="21384">MRIIYKPEISSWSIFSLSGKGFEGEFWLLPLLVIFAISIFYFEGRGRIRQVYHVFLLIWHSLLTGAIIYGSTQSDTEVSFGTWGISVGFRWLVIPFILFFGATIVLIYQERKIKNEIPTFSWTKINLQPLIIALALSIVAFLFFRFGTGFNWLVKIAVGSTIIQWILITEAFGRPYERKIKKDLT</sequence>
<keyword evidence="1" id="KW-0472">Membrane</keyword>
<reference evidence="2 3" key="1">
    <citation type="submission" date="2017-05" db="EMBL/GenBank/DDBJ databases">
        <title>The draft genome sequence of Idiomarina salinarum WNB302.</title>
        <authorList>
            <person name="Sun Y."/>
            <person name="Chen B."/>
            <person name="Du Z."/>
        </authorList>
    </citation>
    <scope>NUCLEOTIDE SEQUENCE [LARGE SCALE GENOMIC DNA]</scope>
    <source>
        <strain evidence="2 3">WNB302</strain>
    </source>
</reference>
<evidence type="ECO:0000313" key="3">
    <source>
        <dbReference type="Proteomes" id="UP000216840"/>
    </source>
</evidence>
<organism evidence="2 3">
    <name type="scientific">Winogradskyella aurantia</name>
    <dbReference type="NCBI Taxonomy" id="1915063"/>
    <lineage>
        <taxon>Bacteria</taxon>
        <taxon>Pseudomonadati</taxon>
        <taxon>Bacteroidota</taxon>
        <taxon>Flavobacteriia</taxon>
        <taxon>Flavobacteriales</taxon>
        <taxon>Flavobacteriaceae</taxon>
        <taxon>Winogradskyella</taxon>
    </lineage>
</organism>
<feature type="transmembrane region" description="Helical" evidence="1">
    <location>
        <begin position="129"/>
        <end position="146"/>
    </location>
</feature>
<comment type="caution">
    <text evidence="2">The sequence shown here is derived from an EMBL/GenBank/DDBJ whole genome shotgun (WGS) entry which is preliminary data.</text>
</comment>
<evidence type="ECO:0000256" key="1">
    <source>
        <dbReference type="SAM" id="Phobius"/>
    </source>
</evidence>
<dbReference type="Proteomes" id="UP000216840">
    <property type="component" value="Unassembled WGS sequence"/>
</dbReference>
<feature type="transmembrane region" description="Helical" evidence="1">
    <location>
        <begin position="89"/>
        <end position="108"/>
    </location>
</feature>
<feature type="transmembrane region" description="Helical" evidence="1">
    <location>
        <begin position="51"/>
        <end position="69"/>
    </location>
</feature>
<dbReference type="EMBL" id="NGJN01000005">
    <property type="protein sequence ID" value="OZV68012.1"/>
    <property type="molecule type" value="Genomic_DNA"/>
</dbReference>
<dbReference type="AlphaFoldDB" id="A0A265US04"/>
<keyword evidence="3" id="KW-1185">Reference proteome</keyword>